<organism evidence="2 3">
    <name type="scientific">Cucurbitaria berberidis CBS 394.84</name>
    <dbReference type="NCBI Taxonomy" id="1168544"/>
    <lineage>
        <taxon>Eukaryota</taxon>
        <taxon>Fungi</taxon>
        <taxon>Dikarya</taxon>
        <taxon>Ascomycota</taxon>
        <taxon>Pezizomycotina</taxon>
        <taxon>Dothideomycetes</taxon>
        <taxon>Pleosporomycetidae</taxon>
        <taxon>Pleosporales</taxon>
        <taxon>Pleosporineae</taxon>
        <taxon>Cucurbitariaceae</taxon>
        <taxon>Cucurbitaria</taxon>
    </lineage>
</organism>
<evidence type="ECO:0000256" key="1">
    <source>
        <dbReference type="SAM" id="MobiDB-lite"/>
    </source>
</evidence>
<dbReference type="Proteomes" id="UP000800039">
    <property type="component" value="Unassembled WGS sequence"/>
</dbReference>
<dbReference type="EMBL" id="ML976617">
    <property type="protein sequence ID" value="KAF1843106.1"/>
    <property type="molecule type" value="Genomic_DNA"/>
</dbReference>
<proteinExistence type="predicted"/>
<dbReference type="RefSeq" id="XP_040785669.1">
    <property type="nucleotide sequence ID" value="XM_040926735.1"/>
</dbReference>
<gene>
    <name evidence="2" type="ORF">K460DRAFT_139521</name>
</gene>
<reference evidence="2" key="1">
    <citation type="submission" date="2020-01" db="EMBL/GenBank/DDBJ databases">
        <authorList>
            <consortium name="DOE Joint Genome Institute"/>
            <person name="Haridas S."/>
            <person name="Albert R."/>
            <person name="Binder M."/>
            <person name="Bloem J."/>
            <person name="Labutti K."/>
            <person name="Salamov A."/>
            <person name="Andreopoulos B."/>
            <person name="Baker S.E."/>
            <person name="Barry K."/>
            <person name="Bills G."/>
            <person name="Bluhm B.H."/>
            <person name="Cannon C."/>
            <person name="Castanera R."/>
            <person name="Culley D.E."/>
            <person name="Daum C."/>
            <person name="Ezra D."/>
            <person name="Gonzalez J.B."/>
            <person name="Henrissat B."/>
            <person name="Kuo A."/>
            <person name="Liang C."/>
            <person name="Lipzen A."/>
            <person name="Lutzoni F."/>
            <person name="Magnuson J."/>
            <person name="Mondo S."/>
            <person name="Nolan M."/>
            <person name="Ohm R."/>
            <person name="Pangilinan J."/>
            <person name="Park H.-J."/>
            <person name="Ramirez L."/>
            <person name="Alfaro M."/>
            <person name="Sun H."/>
            <person name="Tritt A."/>
            <person name="Yoshinaga Y."/>
            <person name="Zwiers L.-H."/>
            <person name="Turgeon B.G."/>
            <person name="Goodwin S.B."/>
            <person name="Spatafora J.W."/>
            <person name="Crous P.W."/>
            <person name="Grigoriev I.V."/>
        </authorList>
    </citation>
    <scope>NUCLEOTIDE SEQUENCE</scope>
    <source>
        <strain evidence="2">CBS 394.84</strain>
    </source>
</reference>
<dbReference type="AlphaFoldDB" id="A0A9P4GCP3"/>
<evidence type="ECO:0000313" key="3">
    <source>
        <dbReference type="Proteomes" id="UP000800039"/>
    </source>
</evidence>
<feature type="region of interest" description="Disordered" evidence="1">
    <location>
        <begin position="1"/>
        <end position="20"/>
    </location>
</feature>
<evidence type="ECO:0000313" key="2">
    <source>
        <dbReference type="EMBL" id="KAF1843106.1"/>
    </source>
</evidence>
<name>A0A9P4GCP3_9PLEO</name>
<accession>A0A9P4GCP3</accession>
<dbReference type="GeneID" id="63843987"/>
<keyword evidence="3" id="KW-1185">Reference proteome</keyword>
<comment type="caution">
    <text evidence="2">The sequence shown here is derived from an EMBL/GenBank/DDBJ whole genome shotgun (WGS) entry which is preliminary data.</text>
</comment>
<protein>
    <submittedName>
        <fullName evidence="2">Uncharacterized protein</fullName>
    </submittedName>
</protein>
<sequence length="65" mass="7160">MQHFTAVSSEDGGLAPSIHTPAPLVCFSTTSVSIGNARMCTFVYRWKDASEEIPRADDKGFIKQR</sequence>